<evidence type="ECO:0000256" key="4">
    <source>
        <dbReference type="ARBA" id="ARBA00022554"/>
    </source>
</evidence>
<evidence type="ECO:0000256" key="13">
    <source>
        <dbReference type="ARBA" id="ARBA00080494"/>
    </source>
</evidence>
<evidence type="ECO:0000256" key="7">
    <source>
        <dbReference type="ARBA" id="ARBA00022989"/>
    </source>
</evidence>
<evidence type="ECO:0000256" key="3">
    <source>
        <dbReference type="ARBA" id="ARBA00012960"/>
    </source>
</evidence>
<keyword evidence="7 15" id="KW-1133">Transmembrane helix</keyword>
<gene>
    <name evidence="17" type="ORF">CONCODRAFT_58054</name>
</gene>
<feature type="transmembrane region" description="Helical" evidence="15">
    <location>
        <begin position="642"/>
        <end position="661"/>
    </location>
</feature>
<comment type="similarity">
    <text evidence="10">Belongs to the VTC4 family.</text>
</comment>
<dbReference type="OMA" id="NVNAYMR"/>
<comment type="catalytic activity">
    <reaction evidence="9">
        <text>[phosphate](n) + ATP = [phosphate](n+1) + ADP</text>
        <dbReference type="Rhea" id="RHEA:19573"/>
        <dbReference type="Rhea" id="RHEA-COMP:9859"/>
        <dbReference type="Rhea" id="RHEA-COMP:14280"/>
        <dbReference type="ChEBI" id="CHEBI:16838"/>
        <dbReference type="ChEBI" id="CHEBI:30616"/>
        <dbReference type="ChEBI" id="CHEBI:456216"/>
        <dbReference type="EC" id="2.7.4.1"/>
    </reaction>
    <physiologicalReaction direction="left-to-right" evidence="9">
        <dbReference type="Rhea" id="RHEA:19574"/>
    </physiologicalReaction>
</comment>
<feature type="transmembrane region" description="Helical" evidence="15">
    <location>
        <begin position="576"/>
        <end position="596"/>
    </location>
</feature>
<dbReference type="GO" id="GO:0006799">
    <property type="term" value="P:polyphosphate biosynthetic process"/>
    <property type="evidence" value="ECO:0007669"/>
    <property type="project" value="UniProtKB-ARBA"/>
</dbReference>
<dbReference type="Proteomes" id="UP000070444">
    <property type="component" value="Unassembled WGS sequence"/>
</dbReference>
<dbReference type="InterPro" id="IPR018966">
    <property type="entry name" value="VTC_domain"/>
</dbReference>
<organism evidence="17 18">
    <name type="scientific">Conidiobolus coronatus (strain ATCC 28846 / CBS 209.66 / NRRL 28638)</name>
    <name type="common">Delacroixia coronata</name>
    <dbReference type="NCBI Taxonomy" id="796925"/>
    <lineage>
        <taxon>Eukaryota</taxon>
        <taxon>Fungi</taxon>
        <taxon>Fungi incertae sedis</taxon>
        <taxon>Zoopagomycota</taxon>
        <taxon>Entomophthoromycotina</taxon>
        <taxon>Entomophthoromycetes</taxon>
        <taxon>Entomophthorales</taxon>
        <taxon>Ancylistaceae</taxon>
        <taxon>Conidiobolus</taxon>
    </lineage>
</organism>
<dbReference type="PANTHER" id="PTHR46140">
    <property type="entry name" value="VACUOLAR TRANSPORTER CHAPERONE 1-RELATED"/>
    <property type="match status" value="1"/>
</dbReference>
<evidence type="ECO:0000256" key="14">
    <source>
        <dbReference type="ARBA" id="ARBA00081313"/>
    </source>
</evidence>
<dbReference type="EC" id="2.7.4.1" evidence="3"/>
<keyword evidence="18" id="KW-1185">Reference proteome</keyword>
<dbReference type="InterPro" id="IPR003807">
    <property type="entry name" value="DUF202"/>
</dbReference>
<feature type="transmembrane region" description="Helical" evidence="15">
    <location>
        <begin position="603"/>
        <end position="622"/>
    </location>
</feature>
<name>A0A137P700_CONC2</name>
<evidence type="ECO:0000256" key="10">
    <source>
        <dbReference type="ARBA" id="ARBA00061390"/>
    </source>
</evidence>
<comment type="subcellular location">
    <subcellularLocation>
        <location evidence="2">Vacuole membrane</location>
        <topology evidence="2">Multi-pass membrane protein</topology>
    </subcellularLocation>
</comment>
<dbReference type="AlphaFoldDB" id="A0A137P700"/>
<sequence length="677" mass="78489">MKFGEKLNNALYEPWRFYYLDYNGLKKAIREDRPGTFNENDEASFVNMLEKELDKVDSFHHIKVGEITRRIQHMRTIVDSLAEDEDTPAEKYAEVQADINNIITEVEELSRFTRQNYSGFIKIVKKHDKHTGYQLKPMFNVRLNVRNFYKQNYDNLLLQLSRLYDIVRNGGKKDLKKGSGHGGAQDFVRKTTKYWVHPDNVMELKLFVLQHLPVLVYNSKDEMDTADPAITSIYFDNDAFDLYLGRLEKSEGAEAIRLRWYGPVTNQEIFVERKTHREDWTGEKSVKQRFPIKEKYVNDFLAGKYSIDTMVKKMQERGKSQKEIDAFELLASEVQDRVLEKGLKPAVRSFYNRTAFQLPGDAKVRISLDTELSLVREDNYGGVQRAGDNWRRTDIATDYPFSQLPESDICRFPYAILEVKLQTQLGAEPPIWVQQLVNSHLVEAVPKFSKYIHGVATLLEPHINLLPFWLPQMDVDIRREPTPEWKRMRKAIGYRSGTPSETSSDHFDQSTVGGFNSATPQLKKKSSLGRLVHKINRVRDEEDEDPDRDELLENPKIIQLPTRVEPKVFFANERTFLTWLHFAIILATLALGLLNFSDRVGQFAASIFTIISLLTMGYSVVLFKWRAAKIRNRDEGPYDDSIGPLALVLALFMAIGVNFYLKIQYRNGNLPTFFYED</sequence>
<dbReference type="Pfam" id="PF02656">
    <property type="entry name" value="DUF202"/>
    <property type="match status" value="1"/>
</dbReference>
<dbReference type="STRING" id="796925.A0A137P700"/>
<evidence type="ECO:0000256" key="1">
    <source>
        <dbReference type="ARBA" id="ARBA00001936"/>
    </source>
</evidence>
<keyword evidence="6 15" id="KW-0812">Transmembrane</keyword>
<dbReference type="FunFam" id="3.20.100.30:FF:000001">
    <property type="entry name" value="Vacuolar transporter chaperone 4"/>
    <property type="match status" value="1"/>
</dbReference>
<evidence type="ECO:0000256" key="8">
    <source>
        <dbReference type="ARBA" id="ARBA00023136"/>
    </source>
</evidence>
<dbReference type="InterPro" id="IPR004331">
    <property type="entry name" value="SPX_dom"/>
</dbReference>
<protein>
    <recommendedName>
        <fullName evidence="11">Vacuolar transporter chaperone complex subunit 4</fullName>
        <ecNumber evidence="3">2.7.4.1</ecNumber>
    </recommendedName>
    <alternativeName>
        <fullName evidence="13">Polyphosphate kinase</fullName>
    </alternativeName>
    <alternativeName>
        <fullName evidence="12">SPX-dependent polyphosphate polymerase VTC subunit 4</fullName>
    </alternativeName>
    <alternativeName>
        <fullName evidence="14">Vacuolar membrane polyphosphate polymerase catalytic subunit</fullName>
    </alternativeName>
</protein>
<dbReference type="PANTHER" id="PTHR46140:SF1">
    <property type="entry name" value="VACUOLAR TRANSPORTER CHAPERONE COMPLEX SUBUNIT 4-RELATED"/>
    <property type="match status" value="1"/>
</dbReference>
<dbReference type="Pfam" id="PF09359">
    <property type="entry name" value="VTC"/>
    <property type="match status" value="1"/>
</dbReference>
<evidence type="ECO:0000256" key="15">
    <source>
        <dbReference type="SAM" id="Phobius"/>
    </source>
</evidence>
<dbReference type="GO" id="GO:0033254">
    <property type="term" value="C:vacuolar transporter chaperone complex"/>
    <property type="evidence" value="ECO:0007669"/>
    <property type="project" value="TreeGrafter"/>
</dbReference>
<reference evidence="17 18" key="1">
    <citation type="journal article" date="2015" name="Genome Biol. Evol.">
        <title>Phylogenomic analyses indicate that early fungi evolved digesting cell walls of algal ancestors of land plants.</title>
        <authorList>
            <person name="Chang Y."/>
            <person name="Wang S."/>
            <person name="Sekimoto S."/>
            <person name="Aerts A.L."/>
            <person name="Choi C."/>
            <person name="Clum A."/>
            <person name="LaButti K.M."/>
            <person name="Lindquist E.A."/>
            <person name="Yee Ngan C."/>
            <person name="Ohm R.A."/>
            <person name="Salamov A.A."/>
            <person name="Grigoriev I.V."/>
            <person name="Spatafora J.W."/>
            <person name="Berbee M.L."/>
        </authorList>
    </citation>
    <scope>NUCLEOTIDE SEQUENCE [LARGE SCALE GENOMIC DNA]</scope>
    <source>
        <strain evidence="17 18">NRRL 28638</strain>
    </source>
</reference>
<dbReference type="OrthoDB" id="6493944at2759"/>
<evidence type="ECO:0000256" key="12">
    <source>
        <dbReference type="ARBA" id="ARBA00075894"/>
    </source>
</evidence>
<dbReference type="EMBL" id="KQ964493">
    <property type="protein sequence ID" value="KXN70786.1"/>
    <property type="molecule type" value="Genomic_DNA"/>
</dbReference>
<dbReference type="CDD" id="cd14480">
    <property type="entry name" value="SPX_VTC2_like"/>
    <property type="match status" value="1"/>
</dbReference>
<dbReference type="GO" id="GO:0008976">
    <property type="term" value="F:polyphosphate kinase activity"/>
    <property type="evidence" value="ECO:0007669"/>
    <property type="project" value="UniProtKB-EC"/>
</dbReference>
<evidence type="ECO:0000256" key="5">
    <source>
        <dbReference type="ARBA" id="ARBA00022679"/>
    </source>
</evidence>
<feature type="domain" description="SPX" evidence="16">
    <location>
        <begin position="1"/>
        <end position="141"/>
    </location>
</feature>
<evidence type="ECO:0000256" key="2">
    <source>
        <dbReference type="ARBA" id="ARBA00004128"/>
    </source>
</evidence>
<dbReference type="InterPro" id="IPR042267">
    <property type="entry name" value="VTC_sf"/>
</dbReference>
<dbReference type="CDD" id="cd07751">
    <property type="entry name" value="PolyPPase_VTC4_like"/>
    <property type="match status" value="1"/>
</dbReference>
<evidence type="ECO:0000259" key="16">
    <source>
        <dbReference type="PROSITE" id="PS51382"/>
    </source>
</evidence>
<dbReference type="GO" id="GO:0000329">
    <property type="term" value="C:fungal-type vacuole membrane"/>
    <property type="evidence" value="ECO:0007669"/>
    <property type="project" value="TreeGrafter"/>
</dbReference>
<comment type="cofactor">
    <cofactor evidence="1">
        <name>Mn(2+)</name>
        <dbReference type="ChEBI" id="CHEBI:29035"/>
    </cofactor>
</comment>
<dbReference type="Gene3D" id="3.20.100.30">
    <property type="entry name" value="VTC, catalytic tunnel domain"/>
    <property type="match status" value="1"/>
</dbReference>
<evidence type="ECO:0000256" key="11">
    <source>
        <dbReference type="ARBA" id="ARBA00067464"/>
    </source>
</evidence>
<accession>A0A137P700</accession>
<keyword evidence="5" id="KW-0808">Transferase</keyword>
<dbReference type="PROSITE" id="PS51382">
    <property type="entry name" value="SPX"/>
    <property type="match status" value="1"/>
</dbReference>
<dbReference type="InterPro" id="IPR051572">
    <property type="entry name" value="VTC_Complex_Subunit"/>
</dbReference>
<evidence type="ECO:0000313" key="18">
    <source>
        <dbReference type="Proteomes" id="UP000070444"/>
    </source>
</evidence>
<evidence type="ECO:0000256" key="6">
    <source>
        <dbReference type="ARBA" id="ARBA00022692"/>
    </source>
</evidence>
<evidence type="ECO:0000313" key="17">
    <source>
        <dbReference type="EMBL" id="KXN70786.1"/>
    </source>
</evidence>
<evidence type="ECO:0000256" key="9">
    <source>
        <dbReference type="ARBA" id="ARBA00050204"/>
    </source>
</evidence>
<keyword evidence="8 15" id="KW-0472">Membrane</keyword>
<keyword evidence="4" id="KW-0926">Vacuole</keyword>
<proteinExistence type="inferred from homology"/>